<evidence type="ECO:0000313" key="7">
    <source>
        <dbReference type="EMBL" id="CAK0840595.1"/>
    </source>
</evidence>
<evidence type="ECO:0000256" key="2">
    <source>
        <dbReference type="ARBA" id="ARBA00022840"/>
    </source>
</evidence>
<feature type="region of interest" description="Disordered" evidence="5">
    <location>
        <begin position="408"/>
        <end position="449"/>
    </location>
</feature>
<dbReference type="PROSITE" id="PS50011">
    <property type="entry name" value="PROTEIN_KINASE_DOM"/>
    <property type="match status" value="1"/>
</dbReference>
<gene>
    <name evidence="7" type="ORF">PCOR1329_LOCUS35997</name>
</gene>
<keyword evidence="2 3" id="KW-0067">ATP-binding</keyword>
<dbReference type="Proteomes" id="UP001189429">
    <property type="component" value="Unassembled WGS sequence"/>
</dbReference>
<dbReference type="PROSITE" id="PS00108">
    <property type="entry name" value="PROTEIN_KINASE_ST"/>
    <property type="match status" value="1"/>
</dbReference>
<organism evidence="7 8">
    <name type="scientific">Prorocentrum cordatum</name>
    <dbReference type="NCBI Taxonomy" id="2364126"/>
    <lineage>
        <taxon>Eukaryota</taxon>
        <taxon>Sar</taxon>
        <taxon>Alveolata</taxon>
        <taxon>Dinophyceae</taxon>
        <taxon>Prorocentrales</taxon>
        <taxon>Prorocentraceae</taxon>
        <taxon>Prorocentrum</taxon>
    </lineage>
</organism>
<keyword evidence="4" id="KW-0808">Transferase</keyword>
<dbReference type="EMBL" id="CAUYUJ010014392">
    <property type="protein sequence ID" value="CAK0840595.1"/>
    <property type="molecule type" value="Genomic_DNA"/>
</dbReference>
<dbReference type="Gene3D" id="1.10.510.10">
    <property type="entry name" value="Transferase(Phosphotransferase) domain 1"/>
    <property type="match status" value="1"/>
</dbReference>
<reference evidence="7" key="1">
    <citation type="submission" date="2023-10" db="EMBL/GenBank/DDBJ databases">
        <authorList>
            <person name="Chen Y."/>
            <person name="Shah S."/>
            <person name="Dougan E. K."/>
            <person name="Thang M."/>
            <person name="Chan C."/>
        </authorList>
    </citation>
    <scope>NUCLEOTIDE SEQUENCE [LARGE SCALE GENOMIC DNA]</scope>
</reference>
<dbReference type="InterPro" id="IPR017441">
    <property type="entry name" value="Protein_kinase_ATP_BS"/>
</dbReference>
<dbReference type="InterPro" id="IPR011009">
    <property type="entry name" value="Kinase-like_dom_sf"/>
</dbReference>
<keyword evidence="8" id="KW-1185">Reference proteome</keyword>
<dbReference type="InterPro" id="IPR008271">
    <property type="entry name" value="Ser/Thr_kinase_AS"/>
</dbReference>
<feature type="domain" description="Protein kinase" evidence="6">
    <location>
        <begin position="17"/>
        <end position="270"/>
    </location>
</feature>
<evidence type="ECO:0000256" key="5">
    <source>
        <dbReference type="SAM" id="MobiDB-lite"/>
    </source>
</evidence>
<evidence type="ECO:0000256" key="1">
    <source>
        <dbReference type="ARBA" id="ARBA00022741"/>
    </source>
</evidence>
<protein>
    <recommendedName>
        <fullName evidence="6">Protein kinase domain-containing protein</fullName>
    </recommendedName>
</protein>
<dbReference type="SUPFAM" id="SSF56112">
    <property type="entry name" value="Protein kinase-like (PK-like)"/>
    <property type="match status" value="1"/>
</dbReference>
<proteinExistence type="inferred from homology"/>
<evidence type="ECO:0000313" key="8">
    <source>
        <dbReference type="Proteomes" id="UP001189429"/>
    </source>
</evidence>
<accession>A0ABN9T6A2</accession>
<evidence type="ECO:0000259" key="6">
    <source>
        <dbReference type="PROSITE" id="PS50011"/>
    </source>
</evidence>
<comment type="caution">
    <text evidence="7">The sequence shown here is derived from an EMBL/GenBank/DDBJ whole genome shotgun (WGS) entry which is preliminary data.</text>
</comment>
<feature type="non-terminal residue" evidence="7">
    <location>
        <position position="1"/>
    </location>
</feature>
<keyword evidence="4" id="KW-0723">Serine/threonine-protein kinase</keyword>
<name>A0ABN9T6A2_9DINO</name>
<feature type="binding site" evidence="3">
    <location>
        <position position="46"/>
    </location>
    <ligand>
        <name>ATP</name>
        <dbReference type="ChEBI" id="CHEBI:30616"/>
    </ligand>
</feature>
<dbReference type="SMART" id="SM00220">
    <property type="entry name" value="S_TKc"/>
    <property type="match status" value="1"/>
</dbReference>
<dbReference type="PROSITE" id="PS00107">
    <property type="entry name" value="PROTEIN_KINASE_ATP"/>
    <property type="match status" value="1"/>
</dbReference>
<keyword evidence="1 3" id="KW-0547">Nucleotide-binding</keyword>
<dbReference type="PANTHER" id="PTHR24346:SF30">
    <property type="entry name" value="MATERNAL EMBRYONIC LEUCINE ZIPPER KINASE"/>
    <property type="match status" value="1"/>
</dbReference>
<feature type="region of interest" description="Disordered" evidence="5">
    <location>
        <begin position="312"/>
        <end position="392"/>
    </location>
</feature>
<dbReference type="InterPro" id="IPR000719">
    <property type="entry name" value="Prot_kinase_dom"/>
</dbReference>
<dbReference type="PANTHER" id="PTHR24346">
    <property type="entry name" value="MAP/MICROTUBULE AFFINITY-REGULATING KINASE"/>
    <property type="match status" value="1"/>
</dbReference>
<evidence type="ECO:0000256" key="3">
    <source>
        <dbReference type="PROSITE-ProRule" id="PRU10141"/>
    </source>
</evidence>
<comment type="similarity">
    <text evidence="4">Belongs to the protein kinase superfamily.</text>
</comment>
<keyword evidence="4" id="KW-0418">Kinase</keyword>
<dbReference type="Pfam" id="PF00069">
    <property type="entry name" value="Pkinase"/>
    <property type="match status" value="1"/>
</dbReference>
<sequence>VGGAPKGQKGAEMIGNFVVHELLGQGGFGSVRKGVHMETGETAAVKFVPKGSFRQISDLQRVFQEIQSLRQLRHPNVIRIIDVVDHPDSVVFIMEFAAGGELRGYVEGRKFLGEDESRGFFKQIVRAVHYIHSKKIIHRDLKLENILLDGQQCCKIVDFGLSDYVSSKERTVTDAGTEAYLAPEVWNGSSDKSDPYKLDVWSMGVILFAMAHGRLPFSRPDRDACARLESNGLDFREELTGLFRKIARAMLTPAPEKRAQVCDVTLDPWVTGNRFAHYHMLDGEDGMGPGHPGEGRGIRRLRSLTRRTTFFERAAATLGPPGQGTVMPSSPRVEAATPGSSPSRRQGRLAGTGSGQPAANLRNHLQPTPRRRSSTTATTETPSERDCDLSDGDWATLCSMSPRVAMFRQSQSCRRGPARQEASRSPGDNRVLFHTQLHSTLGGPRRARG</sequence>
<evidence type="ECO:0000256" key="4">
    <source>
        <dbReference type="RuleBase" id="RU000304"/>
    </source>
</evidence>